<keyword evidence="7 9" id="KW-0804">Transcription</keyword>
<dbReference type="InterPro" id="IPR007080">
    <property type="entry name" value="RNA_pol_Rpb1_1"/>
</dbReference>
<dbReference type="InterPro" id="IPR042102">
    <property type="entry name" value="RNA_pol_Rpb1_3_sf"/>
</dbReference>
<feature type="binding site" evidence="9">
    <location>
        <position position="2428"/>
    </location>
    <ligand>
        <name>Mg(2+)</name>
        <dbReference type="ChEBI" id="CHEBI:18420"/>
    </ligand>
</feature>
<feature type="binding site" evidence="9">
    <location>
        <position position="213"/>
    </location>
    <ligand>
        <name>Zn(2+)</name>
        <dbReference type="ChEBI" id="CHEBI:29105"/>
    </ligand>
</feature>
<feature type="compositionally biased region" description="Basic and acidic residues" evidence="11">
    <location>
        <begin position="2217"/>
        <end position="2233"/>
    </location>
</feature>
<feature type="binding site" evidence="9">
    <location>
        <position position="362"/>
    </location>
    <ligand>
        <name>Zn(2+)</name>
        <dbReference type="ChEBI" id="CHEBI:29105"/>
    </ligand>
</feature>
<protein>
    <recommendedName>
        <fullName evidence="9">DNA-directed RNA polymerase subunit beta'</fullName>
        <ecNumber evidence="9">2.7.7.6</ecNumber>
    </recommendedName>
    <alternativeName>
        <fullName evidence="9">PEP</fullName>
    </alternativeName>
    <alternativeName>
        <fullName evidence="9">Plastid-encoded RNA polymerase subunit beta'</fullName>
        <shortName evidence="9">RNA polymerase subunit beta'</shortName>
    </alternativeName>
</protein>
<dbReference type="InterPro" id="IPR044893">
    <property type="entry name" value="RNA_pol_Rpb1_clamp_domain"/>
</dbReference>
<keyword evidence="9" id="KW-0460">Magnesium</keyword>
<dbReference type="GO" id="GO:0000428">
    <property type="term" value="C:DNA-directed RNA polymerase complex"/>
    <property type="evidence" value="ECO:0007669"/>
    <property type="project" value="UniProtKB-KW"/>
</dbReference>
<comment type="function">
    <text evidence="1 9 10">DNA-dependent RNA polymerase catalyzes the transcription of DNA into RNA using the four ribonucleoside triphosphates as substrates.</text>
</comment>
<dbReference type="GO" id="GO:0000287">
    <property type="term" value="F:magnesium ion binding"/>
    <property type="evidence" value="ECO:0007669"/>
    <property type="project" value="UniProtKB-UniRule"/>
</dbReference>
<dbReference type="GO" id="GO:0006351">
    <property type="term" value="P:DNA-templated transcription"/>
    <property type="evidence" value="ECO:0007669"/>
    <property type="project" value="UniProtKB-UniRule"/>
</dbReference>
<dbReference type="InterPro" id="IPR007066">
    <property type="entry name" value="RNA_pol_Rpb1_3"/>
</dbReference>
<keyword evidence="13" id="KW-0150">Chloroplast</keyword>
<feature type="domain" description="RNA polymerase N-terminal" evidence="12">
    <location>
        <begin position="2055"/>
        <end position="2478"/>
    </location>
</feature>
<organism evidence="13">
    <name type="scientific">Chlamydomonas nivalis</name>
    <dbReference type="NCBI Taxonomy" id="47906"/>
    <lineage>
        <taxon>Eukaryota</taxon>
        <taxon>Viridiplantae</taxon>
        <taxon>Chlorophyta</taxon>
        <taxon>core chlorophytes</taxon>
        <taxon>Chlorophyceae</taxon>
        <taxon>CS clade</taxon>
        <taxon>Chlamydomonadales</taxon>
        <taxon>Chlamydomonadaceae</taxon>
        <taxon>Chlamydomonas</taxon>
    </lineage>
</organism>
<dbReference type="Gene3D" id="4.10.860.120">
    <property type="entry name" value="RNA polymerase II, clamp domain"/>
    <property type="match status" value="1"/>
</dbReference>
<dbReference type="HAMAP" id="MF_01323">
    <property type="entry name" value="RNApol_bact_RpoC1"/>
    <property type="match status" value="1"/>
</dbReference>
<evidence type="ECO:0000256" key="5">
    <source>
        <dbReference type="ARBA" id="ARBA00022679"/>
    </source>
</evidence>
<feature type="binding site" evidence="9">
    <location>
        <position position="2426"/>
    </location>
    <ligand>
        <name>Mg(2+)</name>
        <dbReference type="ChEBI" id="CHEBI:18420"/>
    </ligand>
</feature>
<comment type="similarity">
    <text evidence="2 9">Belongs to the RNA polymerase beta' chain family. RpoC1 subfamily.</text>
</comment>
<keyword evidence="4 13" id="KW-0934">Plastid</keyword>
<dbReference type="InterPro" id="IPR045867">
    <property type="entry name" value="DNA-dir_RpoC_beta_prime"/>
</dbReference>
<dbReference type="GO" id="GO:0003677">
    <property type="term" value="F:DNA binding"/>
    <property type="evidence" value="ECO:0007669"/>
    <property type="project" value="UniProtKB-UniRule"/>
</dbReference>
<keyword evidence="9" id="KW-0862">Zinc</keyword>
<dbReference type="EC" id="2.7.7.6" evidence="9"/>
<gene>
    <name evidence="9 13" type="primary">rpoC1</name>
</gene>
<evidence type="ECO:0000256" key="2">
    <source>
        <dbReference type="ARBA" id="ARBA00007207"/>
    </source>
</evidence>
<comment type="catalytic activity">
    <reaction evidence="8 9 10">
        <text>RNA(n) + a ribonucleoside 5'-triphosphate = RNA(n+1) + diphosphate</text>
        <dbReference type="Rhea" id="RHEA:21248"/>
        <dbReference type="Rhea" id="RHEA-COMP:14527"/>
        <dbReference type="Rhea" id="RHEA-COMP:17342"/>
        <dbReference type="ChEBI" id="CHEBI:33019"/>
        <dbReference type="ChEBI" id="CHEBI:61557"/>
        <dbReference type="ChEBI" id="CHEBI:140395"/>
        <dbReference type="EC" id="2.7.7.6"/>
    </reaction>
</comment>
<dbReference type="Pfam" id="PF04997">
    <property type="entry name" value="RNA_pol_Rpb1_1"/>
    <property type="match status" value="2"/>
</dbReference>
<feature type="region of interest" description="Disordered" evidence="11">
    <location>
        <begin position="2213"/>
        <end position="2233"/>
    </location>
</feature>
<dbReference type="Pfam" id="PF00623">
    <property type="entry name" value="RNA_pol_Rpb1_2"/>
    <property type="match status" value="1"/>
</dbReference>
<dbReference type="InterPro" id="IPR006592">
    <property type="entry name" value="RNA_pol_N"/>
</dbReference>
<dbReference type="Gene3D" id="1.10.40.90">
    <property type="match status" value="1"/>
</dbReference>
<comment type="subunit">
    <text evidence="9">In plastids the minimal PEP RNA polymerase catalytic core is composed of four subunits: alpha, beta, beta', and beta''. When a (nuclear-encoded) sigma factor is associated with the core the holoenzyme is formed, which can initiate transcription.</text>
</comment>
<feature type="compositionally biased region" description="Basic and acidic residues" evidence="11">
    <location>
        <begin position="1909"/>
        <end position="1920"/>
    </location>
</feature>
<geneLocation type="chloroplast" evidence="13"/>
<keyword evidence="3 9" id="KW-0240">DNA-directed RNA polymerase</keyword>
<feature type="binding site" evidence="9">
    <location>
        <position position="215"/>
    </location>
    <ligand>
        <name>Zn(2+)</name>
        <dbReference type="ChEBI" id="CHEBI:29105"/>
    </ligand>
</feature>
<dbReference type="InterPro" id="IPR034678">
    <property type="entry name" value="RNApol_RpoC1"/>
</dbReference>
<dbReference type="PANTHER" id="PTHR19376">
    <property type="entry name" value="DNA-DIRECTED RNA POLYMERASE"/>
    <property type="match status" value="1"/>
</dbReference>
<evidence type="ECO:0000313" key="13">
    <source>
        <dbReference type="EMBL" id="ALO20841.1"/>
    </source>
</evidence>
<dbReference type="InterPro" id="IPR000722">
    <property type="entry name" value="RNA_pol_asu"/>
</dbReference>
<feature type="region of interest" description="Disordered" evidence="11">
    <location>
        <begin position="1901"/>
        <end position="1924"/>
    </location>
</feature>
<evidence type="ECO:0000256" key="7">
    <source>
        <dbReference type="ARBA" id="ARBA00023163"/>
    </source>
</evidence>
<keyword evidence="5 9" id="KW-0808">Transferase</keyword>
<evidence type="ECO:0000256" key="10">
    <source>
        <dbReference type="RuleBase" id="RU004279"/>
    </source>
</evidence>
<feature type="binding site" evidence="9">
    <location>
        <position position="359"/>
    </location>
    <ligand>
        <name>Zn(2+)</name>
        <dbReference type="ChEBI" id="CHEBI:29105"/>
    </ligand>
</feature>
<evidence type="ECO:0000256" key="6">
    <source>
        <dbReference type="ARBA" id="ARBA00022695"/>
    </source>
</evidence>
<sequence length="2597" mass="294608">MLAPYNNGVSCSFPFPCISFHPIHPHPPKVCVALVERSVAIHLRYKLGAPCLLRIMYIRAPKLRWKGCIGVAGVVSGVYLYTLKMEEVGAPSFFLKGILRRKGNRAFLPPVLHNKQQKKRSYISASKAINLEKQNFFEKSFYTSYTKLTEIKLITIGLASPERIRRWAEKTLPNGKVIGQVTNANTLHHKTFKPQKGGLFCERIFGPLKDFECACGKTQKPFSVVSNQITNSKENLSVLDPLTKHQDPLASILFDPSSLFISNGKAISQTEQITSYAWSATEAKSKTLTSDVLPQPLPLDPLPLKLTHGLILNAKQSTPLVELVEGVGTPNNNVVNLEGKTQPISLVKSLSNVSKRKYCPTCDVEYTWSIIRRYQLGYIDLVSPVTHVWYLKATPSYLSILLDMKKKHLEQIVYCSETMTLENSVKFFSFFQASLKNNEQYKTVRRKHRWESKIEIKRLNWAAKLAFYKVPQSLCPLLRQNSISDKGPLASETEHQAIIKRSYFCLSFFKKNKSNKKIRATSLFLGKFLKFKNNILILNHFKLFTKTAPFTFLKKKQKSNFTLLRKAKIYFFNDLVRTKPKENFFNFSSLLTKNKKNLSKTLFLTLFLKQKYYKKKSDLKQKKQLKLTYLKKVKLFLGRAWPYVKGKDYRTGWEKSKTASNFEAYKLLHREPSSLLSWKLYSLLRLILILVSFFQQTFNITTKKKEKRLKGHLSVGRSPFIKGKKGIFHMPFICPFSFFGPTNVVSVRSDKKRKVKKKTDLLTNAKSNKKIEERISFNTYNKKTIYGEAMIEDFLISLNKEKKKSIEIGVHKILKKLPIQFYILSSIERITQKKAIFMASQKAWTVLFKKAYKKASFKAATIFKSKLSSKAYFNFTYLKLNRYFFKKTGSKFNYNFSYASLIKLNKFSSNKFLIKFFASFFTLRTQKNFNYTLNFHACFQPSLNILHSSKAGVSGMGKKAMRSMLSLERIHPHSTSTKGVRSKFFLGSLPQEKLKFVFFWNQNKRSLSSKGGWRSLLITNKFSLLLKQNLGFKKVKRLIFFAKFNFKNHLRTYISLLINLFNFSYQSKPEKGRKKINKINPWVNLKVLKFFLGSLPQEKLKFVFFWNQNKRSLSTLEMTFKVGVHSPPSLLRFLSTKGGWKRGLRGERSYPGSATRQYIPFPPYLLRMLHPILTANFNYTNPINVIARGPSPFLLGPQTKRAKPFYKRALPFYKQRCSCAEQAYAGIPKVKERKDEYGRNRQIVMANISLKSLVLSDTTIDVATQLTIEKYAQKMIKGTEGIIKILVKSLTRSIILANFTNKQRLFQLKAKKSTFSGVASSSFLETRTQKKVATLITKPAFMGVRSKFFLGSLPQEKLKFIGVGTPINFSSKNKKTLCKTQPLLITKAPISNSKVKLNYMENQILRKSFFLAQRTAAKKKKINSCTFSEIKKIQLLSTSLASHNNIISSIPHFLSPALAGESKGPDPILSLPPPTNFSYTNPMDAFGGKDVKQSIGRISVTKVSSKDGLYLYTKEKKRKEEWAWEHFTGSLQNERGSVPIIGSAYTMSPKKTLISSIDNQVPLFSVSKVKEAKIVNNVYTLSHRFRWEHEVDWTDFLAACYAPINFCDKAIPKYAAHISFANSFIPQNLGSAYKVKPKLISTLPIGNSYRVSHSFSDLLVSFSNVLNGNKIHKANFKVKKGIFHMPFMRTLEVNLKLGVHSLPMHLPNPAATNFSYTNPTDGAVDAMNVVAKEEKEVEERNILSLLPSPFLLGTQTQQRWKEERRGLDGAIFEIREGAHSKEEGLRKEKSYQIKGEVNATSLKNVAFSGGGLIQKLLTELNLNSKNELNKMDKQNRILLYELNKQIYKFKISLEKQIWQNQKGFSKRLAFIKNYQASLDTTHASPSTKGVRRSSAPLMSSIPAAAHPFKGKERSKQEGKGEGAAGLVGATSSHVVPLEANKQTRFLDFSARTNTSVSGPFSPKKIETINMVYSETLSDKAKFTKIVQAKLVQPNDIKTRGLEKKDIETFYSGSDKSIKHAKKRIKELIKQRDLLTRRTKLVRKLFISSKTGQSPSSMILSLLPVLPPDLRPIVKMGNSAALAVKIAASDLNRLYQRVIYRNERLKKFLKDSPLLPVAKGPFPNEINNPLLPPSSFLSSASSASEAELAELAKEAVNLKEWIPSSKDNLQGTSFSNRTTISGAYNGLGAPLSFIPSANLSVPFPAPSIWPSLLPNSESNKKIEPKDLKNKGPEKQKLYTTTNLGAISLTTESSTELKFTQGLLQEAVDNLIQNNKSGVPAEKDSRGRALKSLSDILKGKQGRFRQYLLGKRVDYSGRSVIIVGPKLKIHQCGIPKEMALELFLPFLLKRILNYNLARTVVGAKSLINNNKALVWELLTEIMQVCPVLLNRAPTLHRLGIQAFIPKLVDGRAILLHPLVCSAFNADFDGDQMAVHIPITVESRAEAWKLMLSRNNLLSPATGDPISVPSQDMVLGCYYLTTQLALAKGGGKGQQSYKKKRGFGLYFKNQEDVLKTYNQQKIDLHANIWIQWNDLIEDTHELEYPFEIRITKNGTWKEINLKSHRNFDQKGILINHYLKTTPGKIHFNALIKNAINCAGF</sequence>
<name>A0A0S2IB13_9CHLO</name>
<evidence type="ECO:0000256" key="3">
    <source>
        <dbReference type="ARBA" id="ARBA00022478"/>
    </source>
</evidence>
<keyword evidence="6 9" id="KW-0548">Nucleotidyltransferase</keyword>
<comment type="cofactor">
    <cofactor evidence="9">
        <name>Zn(2+)</name>
        <dbReference type="ChEBI" id="CHEBI:29105"/>
    </cofactor>
    <text evidence="9">Binds 1 Zn(2+) ion per subunit.</text>
</comment>
<dbReference type="GO" id="GO:0008270">
    <property type="term" value="F:zinc ion binding"/>
    <property type="evidence" value="ECO:0007669"/>
    <property type="project" value="UniProtKB-UniRule"/>
</dbReference>
<feature type="binding site" evidence="9">
    <location>
        <position position="2424"/>
    </location>
    <ligand>
        <name>Mg(2+)</name>
        <dbReference type="ChEBI" id="CHEBI:18420"/>
    </ligand>
</feature>
<comment type="cofactor">
    <cofactor evidence="9">
        <name>Mg(2+)</name>
        <dbReference type="ChEBI" id="CHEBI:18420"/>
    </cofactor>
    <text evidence="9">Binds 1 Mg(2+) ion per subunit.</text>
</comment>
<evidence type="ECO:0000256" key="1">
    <source>
        <dbReference type="ARBA" id="ARBA00004026"/>
    </source>
</evidence>
<dbReference type="SMART" id="SM00663">
    <property type="entry name" value="RPOLA_N"/>
    <property type="match status" value="1"/>
</dbReference>
<dbReference type="GO" id="GO:0009507">
    <property type="term" value="C:chloroplast"/>
    <property type="evidence" value="ECO:0007669"/>
    <property type="project" value="UniProtKB-SubCell"/>
</dbReference>
<keyword evidence="9" id="KW-0479">Metal-binding</keyword>
<evidence type="ECO:0000256" key="11">
    <source>
        <dbReference type="SAM" id="MobiDB-lite"/>
    </source>
</evidence>
<reference evidence="13" key="1">
    <citation type="journal article" date="2015" name="BMC Evol. Biol.">
        <title>Chloroplast phylogenomic analysis of chlorophyte green algae identifies a novel lineage sister to the Sphaeropleales (Chlorophyceae).</title>
        <authorList>
            <person name="Lemieux C."/>
            <person name="Vincent A.T."/>
            <person name="Labarre A."/>
            <person name="Otis C."/>
            <person name="Turmel M."/>
        </authorList>
    </citation>
    <scope>NUCLEOTIDE SEQUENCE</scope>
</reference>
<dbReference type="Gene3D" id="2.40.40.20">
    <property type="match status" value="1"/>
</dbReference>
<evidence type="ECO:0000256" key="8">
    <source>
        <dbReference type="ARBA" id="ARBA00048552"/>
    </source>
</evidence>
<accession>A0A0S2IB13</accession>
<evidence type="ECO:0000256" key="4">
    <source>
        <dbReference type="ARBA" id="ARBA00022640"/>
    </source>
</evidence>
<dbReference type="Pfam" id="PF04983">
    <property type="entry name" value="RNA_pol_Rpb1_3"/>
    <property type="match status" value="1"/>
</dbReference>
<evidence type="ECO:0000259" key="12">
    <source>
        <dbReference type="SMART" id="SM00663"/>
    </source>
</evidence>
<dbReference type="Gene3D" id="1.10.274.100">
    <property type="entry name" value="RNA polymerase Rpb1, domain 3"/>
    <property type="match status" value="1"/>
</dbReference>
<comment type="subcellular location">
    <subcellularLocation>
        <location evidence="9">Plastid</location>
        <location evidence="9">Chloroplast</location>
    </subcellularLocation>
</comment>
<dbReference type="PANTHER" id="PTHR19376:SF54">
    <property type="entry name" value="DNA-DIRECTED RNA POLYMERASE SUBUNIT BETA"/>
    <property type="match status" value="1"/>
</dbReference>
<proteinExistence type="inferred from homology"/>
<dbReference type="GO" id="GO:0003899">
    <property type="term" value="F:DNA-directed RNA polymerase activity"/>
    <property type="evidence" value="ECO:0007669"/>
    <property type="project" value="UniProtKB-UniRule"/>
</dbReference>
<dbReference type="SUPFAM" id="SSF64484">
    <property type="entry name" value="beta and beta-prime subunits of DNA dependent RNA-polymerase"/>
    <property type="match status" value="2"/>
</dbReference>
<evidence type="ECO:0000256" key="9">
    <source>
        <dbReference type="HAMAP-Rule" id="MF_01323"/>
    </source>
</evidence>
<dbReference type="EMBL" id="KT624632">
    <property type="protein sequence ID" value="ALO20841.1"/>
    <property type="molecule type" value="Genomic_DNA"/>
</dbReference>